<dbReference type="PRINTS" id="PR00404">
    <property type="entry name" value="MADSDOMAIN"/>
</dbReference>
<dbReference type="SUPFAM" id="SSF55455">
    <property type="entry name" value="SRF-like"/>
    <property type="match status" value="1"/>
</dbReference>
<dbReference type="GO" id="GO:0046983">
    <property type="term" value="F:protein dimerization activity"/>
    <property type="evidence" value="ECO:0007669"/>
    <property type="project" value="InterPro"/>
</dbReference>
<dbReference type="Pfam" id="PF00319">
    <property type="entry name" value="SRF-TF"/>
    <property type="match status" value="1"/>
</dbReference>
<organism evidence="7 8">
    <name type="scientific">Anisodus tanguticus</name>
    <dbReference type="NCBI Taxonomy" id="243964"/>
    <lineage>
        <taxon>Eukaryota</taxon>
        <taxon>Viridiplantae</taxon>
        <taxon>Streptophyta</taxon>
        <taxon>Embryophyta</taxon>
        <taxon>Tracheophyta</taxon>
        <taxon>Spermatophyta</taxon>
        <taxon>Magnoliopsida</taxon>
        <taxon>eudicotyledons</taxon>
        <taxon>Gunneridae</taxon>
        <taxon>Pentapetalae</taxon>
        <taxon>asterids</taxon>
        <taxon>lamiids</taxon>
        <taxon>Solanales</taxon>
        <taxon>Solanaceae</taxon>
        <taxon>Solanoideae</taxon>
        <taxon>Hyoscyameae</taxon>
        <taxon>Anisodus</taxon>
    </lineage>
</organism>
<comment type="subcellular location">
    <subcellularLocation>
        <location evidence="1">Nucleus</location>
    </subcellularLocation>
</comment>
<keyword evidence="5" id="KW-0539">Nucleus</keyword>
<dbReference type="Gene3D" id="3.40.1810.10">
    <property type="entry name" value="Transcription factor, MADS-box"/>
    <property type="match status" value="1"/>
</dbReference>
<dbReference type="GO" id="GO:0000981">
    <property type="term" value="F:DNA-binding transcription factor activity, RNA polymerase II-specific"/>
    <property type="evidence" value="ECO:0007669"/>
    <property type="project" value="TreeGrafter"/>
</dbReference>
<evidence type="ECO:0000256" key="1">
    <source>
        <dbReference type="ARBA" id="ARBA00004123"/>
    </source>
</evidence>
<evidence type="ECO:0000313" key="7">
    <source>
        <dbReference type="EMBL" id="KAK4356270.1"/>
    </source>
</evidence>
<evidence type="ECO:0000256" key="5">
    <source>
        <dbReference type="ARBA" id="ARBA00023242"/>
    </source>
</evidence>
<evidence type="ECO:0000313" key="8">
    <source>
        <dbReference type="Proteomes" id="UP001291623"/>
    </source>
</evidence>
<dbReference type="GO" id="GO:0000978">
    <property type="term" value="F:RNA polymerase II cis-regulatory region sequence-specific DNA binding"/>
    <property type="evidence" value="ECO:0007669"/>
    <property type="project" value="TreeGrafter"/>
</dbReference>
<evidence type="ECO:0000256" key="3">
    <source>
        <dbReference type="ARBA" id="ARBA00023125"/>
    </source>
</evidence>
<dbReference type="PANTHER" id="PTHR11945:SF535">
    <property type="entry name" value="AGAMOUS-LIKE MADS-BOX PROTEIN AGL29"/>
    <property type="match status" value="1"/>
</dbReference>
<accession>A0AAE1RPU8</accession>
<dbReference type="GO" id="GO:0005634">
    <property type="term" value="C:nucleus"/>
    <property type="evidence" value="ECO:0007669"/>
    <property type="project" value="UniProtKB-SubCell"/>
</dbReference>
<protein>
    <recommendedName>
        <fullName evidence="6">MADS-box domain-containing protein</fullName>
    </recommendedName>
</protein>
<gene>
    <name evidence="7" type="ORF">RND71_025241</name>
</gene>
<dbReference type="EMBL" id="JAVYJV010000013">
    <property type="protein sequence ID" value="KAK4356270.1"/>
    <property type="molecule type" value="Genomic_DNA"/>
</dbReference>
<dbReference type="Proteomes" id="UP001291623">
    <property type="component" value="Unassembled WGS sequence"/>
</dbReference>
<dbReference type="InterPro" id="IPR036879">
    <property type="entry name" value="TF_MADSbox_sf"/>
</dbReference>
<reference evidence="7" key="1">
    <citation type="submission" date="2023-12" db="EMBL/GenBank/DDBJ databases">
        <title>Genome assembly of Anisodus tanguticus.</title>
        <authorList>
            <person name="Wang Y.-J."/>
        </authorList>
    </citation>
    <scope>NUCLEOTIDE SEQUENCE</scope>
    <source>
        <strain evidence="7">KB-2021</strain>
        <tissue evidence="7">Leaf</tissue>
    </source>
</reference>
<sequence length="182" mass="21319">MERKISRGRQKIEMKLVESKDARYVTFSKRKKSLFKKVDELSILVGADVGVILSSPSEKMYSHGSTSIEKIIDKFFEWKRDNSQIDDQANLGKSNVFHAFDDLHEELQVLNEQQKSRKRRYRILYPGSEISSDKHRLEQLVAIKLRLDEIKKEAKSYMLAERLKFDLNVVPEANEGEDYEIH</sequence>
<comment type="caution">
    <text evidence="7">The sequence shown here is derived from an EMBL/GenBank/DDBJ whole genome shotgun (WGS) entry which is preliminary data.</text>
</comment>
<evidence type="ECO:0000256" key="2">
    <source>
        <dbReference type="ARBA" id="ARBA00023015"/>
    </source>
</evidence>
<dbReference type="PANTHER" id="PTHR11945">
    <property type="entry name" value="MADS BOX PROTEIN"/>
    <property type="match status" value="1"/>
</dbReference>
<dbReference type="InterPro" id="IPR002100">
    <property type="entry name" value="TF_MADSbox"/>
</dbReference>
<keyword evidence="8" id="KW-1185">Reference proteome</keyword>
<dbReference type="PROSITE" id="PS50066">
    <property type="entry name" value="MADS_BOX_2"/>
    <property type="match status" value="1"/>
</dbReference>
<dbReference type="AlphaFoldDB" id="A0AAE1RPU8"/>
<keyword evidence="2" id="KW-0805">Transcription regulation</keyword>
<keyword evidence="3" id="KW-0238">DNA-binding</keyword>
<evidence type="ECO:0000256" key="4">
    <source>
        <dbReference type="ARBA" id="ARBA00023163"/>
    </source>
</evidence>
<name>A0AAE1RPU8_9SOLA</name>
<proteinExistence type="predicted"/>
<keyword evidence="4" id="KW-0804">Transcription</keyword>
<dbReference type="SMART" id="SM00432">
    <property type="entry name" value="MADS"/>
    <property type="match status" value="1"/>
</dbReference>
<evidence type="ECO:0000259" key="6">
    <source>
        <dbReference type="PROSITE" id="PS50066"/>
    </source>
</evidence>
<feature type="domain" description="MADS-box" evidence="6">
    <location>
        <begin position="7"/>
        <end position="67"/>
    </location>
</feature>